<dbReference type="InterPro" id="IPR051396">
    <property type="entry name" value="Bact_Antivir_Def_Nuclease"/>
</dbReference>
<protein>
    <submittedName>
        <fullName evidence="3">AAA family ATPase</fullName>
    </submittedName>
</protein>
<dbReference type="InterPro" id="IPR041685">
    <property type="entry name" value="AAA_GajA/Old/RecF-like"/>
</dbReference>
<dbReference type="CDD" id="cd01026">
    <property type="entry name" value="TOPRIM_OLD"/>
    <property type="match status" value="1"/>
</dbReference>
<evidence type="ECO:0000313" key="4">
    <source>
        <dbReference type="Proteomes" id="UP000461595"/>
    </source>
</evidence>
<sequence>MKLKTLSIKNFRNFEDISIELSNKNVVFGMNDVGKTNLLHAFRFLLDRKIRDKGFQETDFFQKDINREIEICLEIDITDHVSDLDSQNIISKMGKVRDARNLDTVFIKVRAEFDEDDFFGNPVLFWGNVKEELHEVPRNGTFYELDKLFHVVYIDPLIDLDKIFVTNRKRIFSRTKTQSDGQVLEDIDSLAEQINEKIASMDSVSDFQNILTNEYKGLKSEDISIVLRSEIVINGVFNDLQPYIVKNTDTNGRLYPTSGDGRKKMLAYSLLNHLTKEFNSNKAISIFLIEEPENSLHRSMQISLSKQLFNQEIYDYFVMSTHSSEMLYEMDKATLIRLSNEDKVIAKSHLYRVSNDFSKLKRELNESLTTALFSDRVLLIEGPSEKVLFEKVLSEVFPNYELEGGYILQVEGIKFKPYFKTLTSLGISCIVRTDNDLRETVMGESQLFEYIGYNRCASLMDDWVNWEKLGNQGFIYIPYEKGNRAEQINLWKITNYAKTQDIKTLRQNNIFLSKIDLENDLNEVLYQELNVWRRQKGDAVSYLQKKKMLRMLKLCDFLKMKDCEKIYNHDLFECLKKLTGEL</sequence>
<dbReference type="Proteomes" id="UP000461595">
    <property type="component" value="Unassembled WGS sequence"/>
</dbReference>
<dbReference type="PANTHER" id="PTHR43581">
    <property type="entry name" value="ATP/GTP PHOSPHATASE"/>
    <property type="match status" value="1"/>
</dbReference>
<feature type="domain" description="OLD protein-like TOPRIM" evidence="2">
    <location>
        <begin position="372"/>
        <end position="436"/>
    </location>
</feature>
<proteinExistence type="predicted"/>
<dbReference type="Gene3D" id="3.40.50.300">
    <property type="entry name" value="P-loop containing nucleotide triphosphate hydrolases"/>
    <property type="match status" value="1"/>
</dbReference>
<comment type="caution">
    <text evidence="3">The sequence shown here is derived from an EMBL/GenBank/DDBJ whole genome shotgun (WGS) entry which is preliminary data.</text>
</comment>
<evidence type="ECO:0000259" key="2">
    <source>
        <dbReference type="Pfam" id="PF20469"/>
    </source>
</evidence>
<dbReference type="RefSeq" id="WP_160333453.1">
    <property type="nucleotide sequence ID" value="NZ_WSRS01000119.1"/>
</dbReference>
<dbReference type="AlphaFoldDB" id="A0A7X3KCH1"/>
<gene>
    <name evidence="3" type="ORF">E5983_08745</name>
</gene>
<dbReference type="SUPFAM" id="SSF52540">
    <property type="entry name" value="P-loop containing nucleoside triphosphate hydrolases"/>
    <property type="match status" value="1"/>
</dbReference>
<dbReference type="PANTHER" id="PTHR43581:SF4">
    <property type="entry name" value="ATP_GTP PHOSPHATASE"/>
    <property type="match status" value="1"/>
</dbReference>
<name>A0A7X3KCH1_9STRE</name>
<dbReference type="Pfam" id="PF13175">
    <property type="entry name" value="AAA_15"/>
    <property type="match status" value="2"/>
</dbReference>
<organism evidence="3 4">
    <name type="scientific">Streptococcus danieliae</name>
    <dbReference type="NCBI Taxonomy" id="747656"/>
    <lineage>
        <taxon>Bacteria</taxon>
        <taxon>Bacillati</taxon>
        <taxon>Bacillota</taxon>
        <taxon>Bacilli</taxon>
        <taxon>Lactobacillales</taxon>
        <taxon>Streptococcaceae</taxon>
        <taxon>Streptococcus</taxon>
    </lineage>
</organism>
<dbReference type="InterPro" id="IPR027417">
    <property type="entry name" value="P-loop_NTPase"/>
</dbReference>
<dbReference type="EMBL" id="WSRS01000119">
    <property type="protein sequence ID" value="MVX59711.1"/>
    <property type="molecule type" value="Genomic_DNA"/>
</dbReference>
<feature type="domain" description="Endonuclease GajA/Old nuclease/RecF-like AAA" evidence="1">
    <location>
        <begin position="1"/>
        <end position="100"/>
    </location>
</feature>
<feature type="domain" description="Endonuclease GajA/Old nuclease/RecF-like AAA" evidence="1">
    <location>
        <begin position="180"/>
        <end position="326"/>
    </location>
</feature>
<dbReference type="InterPro" id="IPR034139">
    <property type="entry name" value="TOPRIM_OLD"/>
</dbReference>
<evidence type="ECO:0000259" key="1">
    <source>
        <dbReference type="Pfam" id="PF13175"/>
    </source>
</evidence>
<evidence type="ECO:0000313" key="3">
    <source>
        <dbReference type="EMBL" id="MVX59711.1"/>
    </source>
</evidence>
<accession>A0A7X3KCH1</accession>
<reference evidence="3 4" key="1">
    <citation type="submission" date="2019-12" db="EMBL/GenBank/DDBJ databases">
        <title>Microbes associate with the intestines of laboratory mice.</title>
        <authorList>
            <person name="Navarre W."/>
            <person name="Wong E."/>
        </authorList>
    </citation>
    <scope>NUCLEOTIDE SEQUENCE [LARGE SCALE GENOMIC DNA]</scope>
    <source>
        <strain evidence="3 4">NM51_B2-22</strain>
    </source>
</reference>
<dbReference type="Pfam" id="PF20469">
    <property type="entry name" value="OLD-like_TOPRIM"/>
    <property type="match status" value="1"/>
</dbReference>
<dbReference type="OrthoDB" id="308933at2"/>